<proteinExistence type="predicted"/>
<dbReference type="Gene3D" id="2.40.10.10">
    <property type="entry name" value="Trypsin-like serine proteases"/>
    <property type="match status" value="1"/>
</dbReference>
<accession>A0A0K1PSA9</accession>
<sequence length="244" mass="25630">MPSPASGAQSQPNPASTTGDKPPPTSTGDKPTTPGKNADPFAPIVYVTMRDRQNGLWFCTGTLVASRKVVTAAHCLDPMFVSFKIIAPHSPIPTTVSASNPVVFGQPMDFEDVAKPDAGFLTLDSPIALDAYAALTDVVARVDAGEALEVAAVVRTAEKPQAPLEEAAHLPLSSTVEYGYLHGFGTPMFTKGGDSGAGLFLVENGVRTDKLVGIARQPEPARGIDHFTRVDADFLAWFKANAGP</sequence>
<organism evidence="3 4">
    <name type="scientific">Labilithrix luteola</name>
    <dbReference type="NCBI Taxonomy" id="1391654"/>
    <lineage>
        <taxon>Bacteria</taxon>
        <taxon>Pseudomonadati</taxon>
        <taxon>Myxococcota</taxon>
        <taxon>Polyangia</taxon>
        <taxon>Polyangiales</taxon>
        <taxon>Labilitrichaceae</taxon>
        <taxon>Labilithrix</taxon>
    </lineage>
</organism>
<evidence type="ECO:0000313" key="3">
    <source>
        <dbReference type="EMBL" id="AKU96241.1"/>
    </source>
</evidence>
<dbReference type="PROSITE" id="PS00134">
    <property type="entry name" value="TRYPSIN_HIS"/>
    <property type="match status" value="1"/>
</dbReference>
<protein>
    <recommendedName>
        <fullName evidence="2">Peptidase S1 domain-containing protein</fullName>
    </recommendedName>
</protein>
<evidence type="ECO:0000256" key="1">
    <source>
        <dbReference type="SAM" id="MobiDB-lite"/>
    </source>
</evidence>
<dbReference type="GO" id="GO:0006508">
    <property type="term" value="P:proteolysis"/>
    <property type="evidence" value="ECO:0007669"/>
    <property type="project" value="InterPro"/>
</dbReference>
<dbReference type="Proteomes" id="UP000064967">
    <property type="component" value="Chromosome"/>
</dbReference>
<feature type="compositionally biased region" description="Polar residues" evidence="1">
    <location>
        <begin position="1"/>
        <end position="19"/>
    </location>
</feature>
<feature type="domain" description="Peptidase S1" evidence="2">
    <location>
        <begin position="51"/>
        <end position="78"/>
    </location>
</feature>
<dbReference type="AlphaFoldDB" id="A0A0K1PSA9"/>
<reference evidence="3 4" key="1">
    <citation type="submission" date="2015-08" db="EMBL/GenBank/DDBJ databases">
        <authorList>
            <person name="Babu N.S."/>
            <person name="Beckwith C.J."/>
            <person name="Beseler K.G."/>
            <person name="Brison A."/>
            <person name="Carone J.V."/>
            <person name="Caskin T.P."/>
            <person name="Diamond M."/>
            <person name="Durham M.E."/>
            <person name="Foxe J.M."/>
            <person name="Go M."/>
            <person name="Henderson B.A."/>
            <person name="Jones I.B."/>
            <person name="McGettigan J.A."/>
            <person name="Micheletti S.J."/>
            <person name="Nasrallah M.E."/>
            <person name="Ortiz D."/>
            <person name="Piller C.R."/>
            <person name="Privatt S.R."/>
            <person name="Schneider S.L."/>
            <person name="Sharp S."/>
            <person name="Smith T.C."/>
            <person name="Stanton J.D."/>
            <person name="Ullery H.E."/>
            <person name="Wilson R.J."/>
            <person name="Serrano M.G."/>
            <person name="Buck G."/>
            <person name="Lee V."/>
            <person name="Wang Y."/>
            <person name="Carvalho R."/>
            <person name="Voegtly L."/>
            <person name="Shi R."/>
            <person name="Duckworth R."/>
            <person name="Johnson A."/>
            <person name="Loviza R."/>
            <person name="Walstead R."/>
            <person name="Shah Z."/>
            <person name="Kiflezghi M."/>
            <person name="Wade K."/>
            <person name="Ball S.L."/>
            <person name="Bradley K.W."/>
            <person name="Asai D.J."/>
            <person name="Bowman C.A."/>
            <person name="Russell D.A."/>
            <person name="Pope W.H."/>
            <person name="Jacobs-Sera D."/>
            <person name="Hendrix R.W."/>
            <person name="Hatfull G.F."/>
        </authorList>
    </citation>
    <scope>NUCLEOTIDE SEQUENCE [LARGE SCALE GENOMIC DNA]</scope>
    <source>
        <strain evidence="3 4">DSM 27648</strain>
    </source>
</reference>
<dbReference type="InterPro" id="IPR043504">
    <property type="entry name" value="Peptidase_S1_PA_chymotrypsin"/>
</dbReference>
<dbReference type="KEGG" id="llu:AKJ09_02905"/>
<dbReference type="EMBL" id="CP012333">
    <property type="protein sequence ID" value="AKU96241.1"/>
    <property type="molecule type" value="Genomic_DNA"/>
</dbReference>
<dbReference type="GO" id="GO:0004252">
    <property type="term" value="F:serine-type endopeptidase activity"/>
    <property type="evidence" value="ECO:0007669"/>
    <property type="project" value="InterPro"/>
</dbReference>
<dbReference type="InterPro" id="IPR009003">
    <property type="entry name" value="Peptidase_S1_PA"/>
</dbReference>
<dbReference type="SUPFAM" id="SSF50494">
    <property type="entry name" value="Trypsin-like serine proteases"/>
    <property type="match status" value="1"/>
</dbReference>
<name>A0A0K1PSA9_9BACT</name>
<dbReference type="InterPro" id="IPR018114">
    <property type="entry name" value="TRYPSIN_HIS"/>
</dbReference>
<gene>
    <name evidence="3" type="ORF">AKJ09_02905</name>
</gene>
<evidence type="ECO:0000313" key="4">
    <source>
        <dbReference type="Proteomes" id="UP000064967"/>
    </source>
</evidence>
<dbReference type="InterPro" id="IPR001254">
    <property type="entry name" value="Trypsin_dom"/>
</dbReference>
<keyword evidence="4" id="KW-1185">Reference proteome</keyword>
<dbReference type="Pfam" id="PF00089">
    <property type="entry name" value="Trypsin"/>
    <property type="match status" value="1"/>
</dbReference>
<evidence type="ECO:0000259" key="2">
    <source>
        <dbReference type="Pfam" id="PF00089"/>
    </source>
</evidence>
<feature type="region of interest" description="Disordered" evidence="1">
    <location>
        <begin position="1"/>
        <end position="39"/>
    </location>
</feature>